<dbReference type="Proteomes" id="UP001550210">
    <property type="component" value="Unassembled WGS sequence"/>
</dbReference>
<keyword evidence="3" id="KW-0732">Signal</keyword>
<feature type="region of interest" description="Disordered" evidence="1">
    <location>
        <begin position="181"/>
        <end position="254"/>
    </location>
</feature>
<evidence type="ECO:0000256" key="3">
    <source>
        <dbReference type="SAM" id="SignalP"/>
    </source>
</evidence>
<keyword evidence="2" id="KW-0812">Transmembrane</keyword>
<protein>
    <submittedName>
        <fullName evidence="4">Cell wall protein</fullName>
    </submittedName>
</protein>
<evidence type="ECO:0000313" key="4">
    <source>
        <dbReference type="EMBL" id="MET9850165.1"/>
    </source>
</evidence>
<keyword evidence="2" id="KW-0472">Membrane</keyword>
<feature type="compositionally biased region" description="Basic and acidic residues" evidence="1">
    <location>
        <begin position="226"/>
        <end position="237"/>
    </location>
</feature>
<evidence type="ECO:0000256" key="1">
    <source>
        <dbReference type="SAM" id="MobiDB-lite"/>
    </source>
</evidence>
<sequence length="286" mass="29812">MRLCTCLTLMFAVGAGLGGGPGVAVAAVGEAVGCTGADSEEFPILTRIDGGPATYVAGGGFRTWAVELTNTTDRTCADVHPVIVLVDDGRALKRSQPQLEYFEDAKGTTSRPVAFEETDSDELVGVLDEDGDGFTVPAGGTLTVKVRLSVTSDAAVPNDVVANAAVVQRRGDDSEWVGESDDYRFRIIDEDEDEDEDEHEKEKGSEERGKDADGRRDGSPSPSAGKSERPAGDRVSAEPDPAPDAGPYPGELAASGAGHVLLPYAVGVLALAVGGVLAAGVRRRRR</sequence>
<dbReference type="RefSeq" id="WP_355403157.1">
    <property type="nucleotide sequence ID" value="NZ_JBEXPZ010000066.1"/>
</dbReference>
<name>A0ABV2VA83_9ACTN</name>
<evidence type="ECO:0000256" key="2">
    <source>
        <dbReference type="SAM" id="Phobius"/>
    </source>
</evidence>
<feature type="chain" id="PRO_5045295849" evidence="3">
    <location>
        <begin position="27"/>
        <end position="286"/>
    </location>
</feature>
<feature type="transmembrane region" description="Helical" evidence="2">
    <location>
        <begin position="261"/>
        <end position="281"/>
    </location>
</feature>
<proteinExistence type="predicted"/>
<dbReference type="EMBL" id="JBEXPZ010000066">
    <property type="protein sequence ID" value="MET9850165.1"/>
    <property type="molecule type" value="Genomic_DNA"/>
</dbReference>
<reference evidence="4 5" key="1">
    <citation type="submission" date="2024-06" db="EMBL/GenBank/DDBJ databases">
        <title>The Natural Products Discovery Center: Release of the First 8490 Sequenced Strains for Exploring Actinobacteria Biosynthetic Diversity.</title>
        <authorList>
            <person name="Kalkreuter E."/>
            <person name="Kautsar S.A."/>
            <person name="Yang D."/>
            <person name="Bader C.D."/>
            <person name="Teijaro C.N."/>
            <person name="Fluegel L."/>
            <person name="Davis C.M."/>
            <person name="Simpson J.R."/>
            <person name="Lauterbach L."/>
            <person name="Steele A.D."/>
            <person name="Gui C."/>
            <person name="Meng S."/>
            <person name="Li G."/>
            <person name="Viehrig K."/>
            <person name="Ye F."/>
            <person name="Su P."/>
            <person name="Kiefer A.F."/>
            <person name="Nichols A."/>
            <person name="Cepeda A.J."/>
            <person name="Yan W."/>
            <person name="Fan B."/>
            <person name="Jiang Y."/>
            <person name="Adhikari A."/>
            <person name="Zheng C.-J."/>
            <person name="Schuster L."/>
            <person name="Cowan T.M."/>
            <person name="Smanski M.J."/>
            <person name="Chevrette M.G."/>
            <person name="De Carvalho L.P.S."/>
            <person name="Shen B."/>
        </authorList>
    </citation>
    <scope>NUCLEOTIDE SEQUENCE [LARGE SCALE GENOMIC DNA]</scope>
    <source>
        <strain evidence="4 5">NPDC006434</strain>
    </source>
</reference>
<accession>A0ABV2VA83</accession>
<keyword evidence="5" id="KW-1185">Reference proteome</keyword>
<feature type="signal peptide" evidence="3">
    <location>
        <begin position="1"/>
        <end position="26"/>
    </location>
</feature>
<comment type="caution">
    <text evidence="4">The sequence shown here is derived from an EMBL/GenBank/DDBJ whole genome shotgun (WGS) entry which is preliminary data.</text>
</comment>
<gene>
    <name evidence="4" type="ORF">ABZZ21_37575</name>
</gene>
<keyword evidence="2" id="KW-1133">Transmembrane helix</keyword>
<evidence type="ECO:0000313" key="5">
    <source>
        <dbReference type="Proteomes" id="UP001550210"/>
    </source>
</evidence>
<feature type="compositionally biased region" description="Acidic residues" evidence="1">
    <location>
        <begin position="189"/>
        <end position="199"/>
    </location>
</feature>
<feature type="compositionally biased region" description="Basic and acidic residues" evidence="1">
    <location>
        <begin position="200"/>
        <end position="218"/>
    </location>
</feature>
<organism evidence="4 5">
    <name type="scientific">Streptomyces ossamyceticus</name>
    <dbReference type="NCBI Taxonomy" id="249581"/>
    <lineage>
        <taxon>Bacteria</taxon>
        <taxon>Bacillati</taxon>
        <taxon>Actinomycetota</taxon>
        <taxon>Actinomycetes</taxon>
        <taxon>Kitasatosporales</taxon>
        <taxon>Streptomycetaceae</taxon>
        <taxon>Streptomyces</taxon>
    </lineage>
</organism>